<dbReference type="OrthoDB" id="883995at2"/>
<accession>A0A1G7GZ16</accession>
<proteinExistence type="predicted"/>
<dbReference type="EMBL" id="FNBN01000001">
    <property type="protein sequence ID" value="SDE93355.1"/>
    <property type="molecule type" value="Genomic_DNA"/>
</dbReference>
<dbReference type="AlphaFoldDB" id="A0A1G7GZ16"/>
<dbReference type="RefSeq" id="WP_089828391.1">
    <property type="nucleotide sequence ID" value="NZ_FNBN01000001.1"/>
</dbReference>
<evidence type="ECO:0000256" key="1">
    <source>
        <dbReference type="SAM" id="MobiDB-lite"/>
    </source>
</evidence>
<reference evidence="4" key="1">
    <citation type="submission" date="2016-10" db="EMBL/GenBank/DDBJ databases">
        <authorList>
            <person name="Varghese N."/>
            <person name="Submissions S."/>
        </authorList>
    </citation>
    <scope>NUCLEOTIDE SEQUENCE [LARGE SCALE GENOMIC DNA]</scope>
    <source>
        <strain evidence="4">DSM 527</strain>
    </source>
</reference>
<gene>
    <name evidence="3" type="ORF">SAMN04488121_101222</name>
</gene>
<feature type="signal peptide" evidence="2">
    <location>
        <begin position="1"/>
        <end position="21"/>
    </location>
</feature>
<feature type="region of interest" description="Disordered" evidence="1">
    <location>
        <begin position="29"/>
        <end position="66"/>
    </location>
</feature>
<feature type="chain" id="PRO_5011689518" evidence="2">
    <location>
        <begin position="22"/>
        <end position="161"/>
    </location>
</feature>
<protein>
    <submittedName>
        <fullName evidence="3">Uncharacterized protein</fullName>
    </submittedName>
</protein>
<evidence type="ECO:0000313" key="3">
    <source>
        <dbReference type="EMBL" id="SDE93355.1"/>
    </source>
</evidence>
<sequence length="161" mass="18007">MQFNHLLYIATISLLSSCIAASEQTETKADSNSVTAVTDEAPAKQQTVETSPKKPPTEVLKPQAGPYPPECYKAITDIIQSSDFKSDLAKKENIKVRIDRQEKSKLFLQLFSSEKDHEATIGWLRLDKANEKLEDITVDPDKPVLLNYDRSLISALRQSCP</sequence>
<dbReference type="Proteomes" id="UP000199045">
    <property type="component" value="Unassembled WGS sequence"/>
</dbReference>
<dbReference type="STRING" id="104663.SAMN04488121_101222"/>
<evidence type="ECO:0000313" key="4">
    <source>
        <dbReference type="Proteomes" id="UP000199045"/>
    </source>
</evidence>
<keyword evidence="2" id="KW-0732">Signal</keyword>
<evidence type="ECO:0000256" key="2">
    <source>
        <dbReference type="SAM" id="SignalP"/>
    </source>
</evidence>
<name>A0A1G7GZ16_CHIFI</name>
<organism evidence="3 4">
    <name type="scientific">Chitinophaga filiformis</name>
    <name type="common">Myxococcus filiformis</name>
    <name type="synonym">Flexibacter filiformis</name>
    <dbReference type="NCBI Taxonomy" id="104663"/>
    <lineage>
        <taxon>Bacteria</taxon>
        <taxon>Pseudomonadati</taxon>
        <taxon>Bacteroidota</taxon>
        <taxon>Chitinophagia</taxon>
        <taxon>Chitinophagales</taxon>
        <taxon>Chitinophagaceae</taxon>
        <taxon>Chitinophaga</taxon>
    </lineage>
</organism>